<gene>
    <name evidence="1" type="ORF">NE630_03790</name>
</gene>
<evidence type="ECO:0000313" key="2">
    <source>
        <dbReference type="Proteomes" id="UP001205919"/>
    </source>
</evidence>
<sequence>MSETRITREQLDREVDKKFIGEWRVRIYQNAYGMELVFCDGRRFLKLCRDTPFVDINLTSGVDELAGVMQNFLVQHTMPKLSEASKMMRLVSGEDVPSSADWNARRGSALCQIRRAEAEAVFNKYCVLKELEKLPEWEDVIRSEEQDQEVSRNGWADSGGVC</sequence>
<dbReference type="AlphaFoldDB" id="A0AAW5K0X2"/>
<accession>A0AAW5K0X2</accession>
<organism evidence="1 2">
    <name type="scientific">Cloacibacillus evryensis</name>
    <dbReference type="NCBI Taxonomy" id="508460"/>
    <lineage>
        <taxon>Bacteria</taxon>
        <taxon>Thermotogati</taxon>
        <taxon>Synergistota</taxon>
        <taxon>Synergistia</taxon>
        <taxon>Synergistales</taxon>
        <taxon>Synergistaceae</taxon>
        <taxon>Cloacibacillus</taxon>
    </lineage>
</organism>
<dbReference type="Proteomes" id="UP001205919">
    <property type="component" value="Unassembled WGS sequence"/>
</dbReference>
<name>A0AAW5K0X2_9BACT</name>
<comment type="caution">
    <text evidence="1">The sequence shown here is derived from an EMBL/GenBank/DDBJ whole genome shotgun (WGS) entry which is preliminary data.</text>
</comment>
<keyword evidence="2" id="KW-1185">Reference proteome</keyword>
<proteinExistence type="predicted"/>
<evidence type="ECO:0000313" key="1">
    <source>
        <dbReference type="EMBL" id="MCQ4813546.1"/>
    </source>
</evidence>
<reference evidence="1 2" key="1">
    <citation type="submission" date="2022-06" db="EMBL/GenBank/DDBJ databases">
        <title>Isolation of gut microbiota from human fecal samples.</title>
        <authorList>
            <person name="Pamer E.G."/>
            <person name="Barat B."/>
            <person name="Waligurski E."/>
            <person name="Medina S."/>
            <person name="Paddock L."/>
            <person name="Mostad J."/>
        </authorList>
    </citation>
    <scope>NUCLEOTIDE SEQUENCE [LARGE SCALE GENOMIC DNA]</scope>
    <source>
        <strain evidence="1 2">DFI.9.90</strain>
    </source>
</reference>
<protein>
    <submittedName>
        <fullName evidence="1">Uncharacterized protein</fullName>
    </submittedName>
</protein>
<dbReference type="EMBL" id="JANFYT010000006">
    <property type="protein sequence ID" value="MCQ4813546.1"/>
    <property type="molecule type" value="Genomic_DNA"/>
</dbReference>
<dbReference type="RefSeq" id="WP_256181573.1">
    <property type="nucleotide sequence ID" value="NZ_JANFYT010000006.1"/>
</dbReference>